<dbReference type="InterPro" id="IPR001356">
    <property type="entry name" value="HD"/>
</dbReference>
<accession>A0A3P8UYH4</accession>
<dbReference type="SMART" id="SM00389">
    <property type="entry name" value="HOX"/>
    <property type="match status" value="1"/>
</dbReference>
<feature type="compositionally biased region" description="Polar residues" evidence="5">
    <location>
        <begin position="181"/>
        <end position="194"/>
    </location>
</feature>
<comment type="subcellular location">
    <subcellularLocation>
        <location evidence="4">Nucleus</location>
    </subcellularLocation>
</comment>
<dbReference type="GO" id="GO:0000981">
    <property type="term" value="F:DNA-binding transcription factor activity, RNA polymerase II-specific"/>
    <property type="evidence" value="ECO:0007669"/>
    <property type="project" value="InterPro"/>
</dbReference>
<dbReference type="PANTHER" id="PTHR10390:SF61">
    <property type="entry name" value="HOMEOBOX PROTEIN SIX2"/>
    <property type="match status" value="1"/>
</dbReference>
<dbReference type="InterPro" id="IPR031701">
    <property type="entry name" value="SIX1_SD"/>
</dbReference>
<dbReference type="GO" id="GO:0005667">
    <property type="term" value="C:transcription regulator complex"/>
    <property type="evidence" value="ECO:0007669"/>
    <property type="project" value="TreeGrafter"/>
</dbReference>
<dbReference type="InParanoid" id="A0A3P8UYH4"/>
<keyword evidence="2 4" id="KW-0371">Homeobox</keyword>
<evidence type="ECO:0000313" key="7">
    <source>
        <dbReference type="Ensembl" id="ENSCSEP00000005831.1"/>
    </source>
</evidence>
<feature type="compositionally biased region" description="Basic and acidic residues" evidence="5">
    <location>
        <begin position="159"/>
        <end position="170"/>
    </location>
</feature>
<dbReference type="InterPro" id="IPR008422">
    <property type="entry name" value="KN_HD"/>
</dbReference>
<dbReference type="GO" id="GO:0000978">
    <property type="term" value="F:RNA polymerase II cis-regulatory region sequence-specific DNA binding"/>
    <property type="evidence" value="ECO:0007669"/>
    <property type="project" value="TreeGrafter"/>
</dbReference>
<feature type="compositionally biased region" description="Low complexity" evidence="5">
    <location>
        <begin position="210"/>
        <end position="229"/>
    </location>
</feature>
<evidence type="ECO:0000259" key="6">
    <source>
        <dbReference type="PROSITE" id="PS50071"/>
    </source>
</evidence>
<feature type="compositionally biased region" description="Polar residues" evidence="5">
    <location>
        <begin position="260"/>
        <end position="271"/>
    </location>
</feature>
<feature type="compositionally biased region" description="Low complexity" evidence="5">
    <location>
        <begin position="171"/>
        <end position="180"/>
    </location>
</feature>
<dbReference type="PANTHER" id="PTHR10390">
    <property type="entry name" value="HOMEOBOX PROTEIN SIX"/>
    <property type="match status" value="1"/>
</dbReference>
<dbReference type="Pfam" id="PF05920">
    <property type="entry name" value="Homeobox_KN"/>
    <property type="match status" value="1"/>
</dbReference>
<name>A0A3P8UYH4_CYNSE</name>
<dbReference type="InterPro" id="IPR009057">
    <property type="entry name" value="Homeodomain-like_sf"/>
</dbReference>
<protein>
    <submittedName>
        <fullName evidence="7">SIX homeobox 2a</fullName>
    </submittedName>
</protein>
<evidence type="ECO:0000256" key="2">
    <source>
        <dbReference type="ARBA" id="ARBA00023155"/>
    </source>
</evidence>
<proteinExistence type="predicted"/>
<dbReference type="GO" id="GO:0048793">
    <property type="term" value="P:pronephros development"/>
    <property type="evidence" value="ECO:0007669"/>
    <property type="project" value="Ensembl"/>
</dbReference>
<dbReference type="Ensembl" id="ENSCSET00000005894.1">
    <property type="protein sequence ID" value="ENSCSEP00000005831.1"/>
    <property type="gene ID" value="ENSCSEG00000003772.1"/>
</dbReference>
<dbReference type="PROSITE" id="PS50071">
    <property type="entry name" value="HOMEOBOX_2"/>
    <property type="match status" value="1"/>
</dbReference>
<dbReference type="AlphaFoldDB" id="A0A3P8UYH4"/>
<dbReference type="CDD" id="cd00086">
    <property type="entry name" value="homeodomain"/>
    <property type="match status" value="1"/>
</dbReference>
<keyword evidence="1 4" id="KW-0238">DNA-binding</keyword>
<keyword evidence="3 4" id="KW-0539">Nucleus</keyword>
<reference evidence="7" key="3">
    <citation type="submission" date="2025-09" db="UniProtKB">
        <authorList>
            <consortium name="Ensembl"/>
        </authorList>
    </citation>
    <scope>IDENTIFICATION</scope>
</reference>
<evidence type="ECO:0000256" key="3">
    <source>
        <dbReference type="ARBA" id="ARBA00023242"/>
    </source>
</evidence>
<dbReference type="FunCoup" id="A0A3P8UYH4">
    <property type="interactions" value="518"/>
</dbReference>
<feature type="DNA-binding region" description="Homeobox" evidence="4">
    <location>
        <begin position="134"/>
        <end position="163"/>
    </location>
</feature>
<organism evidence="7 8">
    <name type="scientific">Cynoglossus semilaevis</name>
    <name type="common">Tongue sole</name>
    <dbReference type="NCBI Taxonomy" id="244447"/>
    <lineage>
        <taxon>Eukaryota</taxon>
        <taxon>Metazoa</taxon>
        <taxon>Chordata</taxon>
        <taxon>Craniata</taxon>
        <taxon>Vertebrata</taxon>
        <taxon>Euteleostomi</taxon>
        <taxon>Actinopterygii</taxon>
        <taxon>Neopterygii</taxon>
        <taxon>Teleostei</taxon>
        <taxon>Neoteleostei</taxon>
        <taxon>Acanthomorphata</taxon>
        <taxon>Carangaria</taxon>
        <taxon>Pleuronectiformes</taxon>
        <taxon>Pleuronectoidei</taxon>
        <taxon>Cynoglossidae</taxon>
        <taxon>Cynoglossinae</taxon>
        <taxon>Cynoglossus</taxon>
    </lineage>
</organism>
<evidence type="ECO:0000256" key="1">
    <source>
        <dbReference type="ARBA" id="ARBA00023125"/>
    </source>
</evidence>
<dbReference type="SUPFAM" id="SSF46689">
    <property type="entry name" value="Homeodomain-like"/>
    <property type="match status" value="1"/>
</dbReference>
<dbReference type="OMA" id="IHHHALQ"/>
<dbReference type="STRING" id="244447.ENSCSEP00000005831"/>
<dbReference type="Proteomes" id="UP000265120">
    <property type="component" value="Chromosome 12"/>
</dbReference>
<keyword evidence="8" id="KW-1185">Reference proteome</keyword>
<evidence type="ECO:0000256" key="4">
    <source>
        <dbReference type="PROSITE-ProRule" id="PRU00108"/>
    </source>
</evidence>
<dbReference type="GO" id="GO:0005634">
    <property type="term" value="C:nucleus"/>
    <property type="evidence" value="ECO:0007669"/>
    <property type="project" value="UniProtKB-SubCell"/>
</dbReference>
<evidence type="ECO:0000256" key="5">
    <source>
        <dbReference type="SAM" id="MobiDB-lite"/>
    </source>
</evidence>
<dbReference type="InterPro" id="IPR017970">
    <property type="entry name" value="Homeobox_CS"/>
</dbReference>
<sequence>MSMLPTFGFTQEQVACVCEVLQQGGNIERLGRFLWSLPACEHLHKNESVLKAKAVVAFHRGNFRELYKILESHQFSPHNHPKLQQLWLKAHYIEAEKLRGRPLGAVGKYRVRRKFPLPRSIWDGEETSYCFKEKRELAEATGLTTTQVSNWFKNRRQRDRAAEAKERENNENSNNNNSHNPLTSSMNGNKTLLGSSDDDKTPSGTPDHTSPSPALLLGSNSGLPSLHGLAPPPGPSAIPVPSGADSVHHHHSLHHDTILNPMSSNLVDLGS</sequence>
<reference evidence="7 8" key="1">
    <citation type="journal article" date="2014" name="Nat. Genet.">
        <title>Whole-genome sequence of a flatfish provides insights into ZW sex chromosome evolution and adaptation to a benthic lifestyle.</title>
        <authorList>
            <person name="Chen S."/>
            <person name="Zhang G."/>
            <person name="Shao C."/>
            <person name="Huang Q."/>
            <person name="Liu G."/>
            <person name="Zhang P."/>
            <person name="Song W."/>
            <person name="An N."/>
            <person name="Chalopin D."/>
            <person name="Volff J.N."/>
            <person name="Hong Y."/>
            <person name="Li Q."/>
            <person name="Sha Z."/>
            <person name="Zhou H."/>
            <person name="Xie M."/>
            <person name="Yu Q."/>
            <person name="Liu Y."/>
            <person name="Xiang H."/>
            <person name="Wang N."/>
            <person name="Wu K."/>
            <person name="Yang C."/>
            <person name="Zhou Q."/>
            <person name="Liao X."/>
            <person name="Yang L."/>
            <person name="Hu Q."/>
            <person name="Zhang J."/>
            <person name="Meng L."/>
            <person name="Jin L."/>
            <person name="Tian Y."/>
            <person name="Lian J."/>
            <person name="Yang J."/>
            <person name="Miao G."/>
            <person name="Liu S."/>
            <person name="Liang Z."/>
            <person name="Yan F."/>
            <person name="Li Y."/>
            <person name="Sun B."/>
            <person name="Zhang H."/>
            <person name="Zhang J."/>
            <person name="Zhu Y."/>
            <person name="Du M."/>
            <person name="Zhao Y."/>
            <person name="Schartl M."/>
            <person name="Tang Q."/>
            <person name="Wang J."/>
        </authorList>
    </citation>
    <scope>NUCLEOTIDE SEQUENCE</scope>
</reference>
<feature type="domain" description="Homeobox" evidence="6">
    <location>
        <begin position="132"/>
        <end position="162"/>
    </location>
</feature>
<evidence type="ECO:0000313" key="8">
    <source>
        <dbReference type="Proteomes" id="UP000265120"/>
    </source>
</evidence>
<feature type="region of interest" description="Disordered" evidence="5">
    <location>
        <begin position="148"/>
        <end position="271"/>
    </location>
</feature>
<dbReference type="Gene3D" id="1.10.10.60">
    <property type="entry name" value="Homeodomain-like"/>
    <property type="match status" value="1"/>
</dbReference>
<dbReference type="GeneTree" id="ENSGT00940000158292"/>
<reference evidence="7" key="2">
    <citation type="submission" date="2025-08" db="UniProtKB">
        <authorList>
            <consortium name="Ensembl"/>
        </authorList>
    </citation>
    <scope>IDENTIFICATION</scope>
</reference>
<dbReference type="Pfam" id="PF16878">
    <property type="entry name" value="SIX1_SD"/>
    <property type="match status" value="1"/>
</dbReference>
<dbReference type="PROSITE" id="PS00027">
    <property type="entry name" value="HOMEOBOX_1"/>
    <property type="match status" value="1"/>
</dbReference>